<sequence>MSLFNHFSRSAMYSTMARRDVMALAGLAAWPARWVSAEDLAADPAAYFARPQMTGAAFSPDGKRLAMRSRSKEGRAMLSVLDLDTLTPFPLYAAESDDVLSFFWVNNERLAFTLGDLDAPQADVDAGPGLFAVNRDGKGLRQLVERQRLWVKNGSDQRNLLPWNTMPLSSQPSQQGPEIWAFRVEAYDGKDVDYLKLLSLNTATGFAREVDAPLHSQQWWVDREGRLRLVQTRHGNQATLQWRADEAAPWKTLKAFDPYVDDGNLIVQGIGVDGQVYVATRRGSDKLSMWTLDPATGELSARPLAQSPQFDVRGQLVQRQDKVLGLRFTIDAEVTQWLDADMQALQQQIDKVLPRTVNRLSVPWSGGEPWVLIEAFADVQPSVYYLFNRSTRKFTKLGAARPDIDARHQAAMDMHWIKSRDGRDFPAWVSMPKGSAGKKLPTLVLVHGGPWVKNTAWAWDAEVQYLNALGYAVLQPQFRGTQGLGSAWEGAARKQWGQAMQDDVADATRWAIAQSIADPGRIAIMGASYGGYATLMGLARDADLYRCGVAWVGVTDLDLLYGAHWSDSSDAFKQFGMPTLVGDRVKDAAMLKANSPIHAAGKIRQPLLLAYGEKDVRVPIEHGKAMRRALAEAGNTQVDWVSYPKEGHGWVEPATKADFWGRVARFLSRNLAASSA</sequence>
<organism evidence="3 4">
    <name type="scientific">Pelomonas aquatica</name>
    <dbReference type="NCBI Taxonomy" id="431058"/>
    <lineage>
        <taxon>Bacteria</taxon>
        <taxon>Pseudomonadati</taxon>
        <taxon>Pseudomonadota</taxon>
        <taxon>Betaproteobacteria</taxon>
        <taxon>Burkholderiales</taxon>
        <taxon>Sphaerotilaceae</taxon>
        <taxon>Roseateles</taxon>
    </lineage>
</organism>
<dbReference type="EMBL" id="SGUG01000013">
    <property type="protein sequence ID" value="MDG0862868.1"/>
    <property type="molecule type" value="Genomic_DNA"/>
</dbReference>
<evidence type="ECO:0000313" key="4">
    <source>
        <dbReference type="Proteomes" id="UP001152766"/>
    </source>
</evidence>
<dbReference type="SUPFAM" id="SSF69304">
    <property type="entry name" value="Tricorn protease N-terminal domain"/>
    <property type="match status" value="1"/>
</dbReference>
<comment type="caution">
    <text evidence="3">The sequence shown here is derived from an EMBL/GenBank/DDBJ whole genome shotgun (WGS) entry which is preliminary data.</text>
</comment>
<accession>A0A9X4LMA2</accession>
<protein>
    <submittedName>
        <fullName evidence="3">S9 family peptidase</fullName>
    </submittedName>
</protein>
<proteinExistence type="predicted"/>
<name>A0A9X4LMA2_9BURK</name>
<keyword evidence="4" id="KW-1185">Reference proteome</keyword>
<feature type="domain" description="Peptidase S9 prolyl oligopeptidase catalytic" evidence="2">
    <location>
        <begin position="458"/>
        <end position="672"/>
    </location>
</feature>
<evidence type="ECO:0000313" key="3">
    <source>
        <dbReference type="EMBL" id="MDG0862868.1"/>
    </source>
</evidence>
<dbReference type="Gene3D" id="3.40.50.1820">
    <property type="entry name" value="alpha/beta hydrolase"/>
    <property type="match status" value="1"/>
</dbReference>
<dbReference type="InterPro" id="IPR029058">
    <property type="entry name" value="AB_hydrolase_fold"/>
</dbReference>
<dbReference type="InterPro" id="IPR011042">
    <property type="entry name" value="6-blade_b-propeller_TolB-like"/>
</dbReference>
<dbReference type="GO" id="GO:0004252">
    <property type="term" value="F:serine-type endopeptidase activity"/>
    <property type="evidence" value="ECO:0007669"/>
    <property type="project" value="TreeGrafter"/>
</dbReference>
<dbReference type="GO" id="GO:0006508">
    <property type="term" value="P:proteolysis"/>
    <property type="evidence" value="ECO:0007669"/>
    <property type="project" value="InterPro"/>
</dbReference>
<dbReference type="Gene3D" id="2.120.10.30">
    <property type="entry name" value="TolB, C-terminal domain"/>
    <property type="match status" value="1"/>
</dbReference>
<evidence type="ECO:0000259" key="2">
    <source>
        <dbReference type="Pfam" id="PF00326"/>
    </source>
</evidence>
<dbReference type="AlphaFoldDB" id="A0A9X4LMA2"/>
<gene>
    <name evidence="3" type="ORF">EXJ73_10340</name>
</gene>
<evidence type="ECO:0000256" key="1">
    <source>
        <dbReference type="ARBA" id="ARBA00022801"/>
    </source>
</evidence>
<dbReference type="Proteomes" id="UP001152766">
    <property type="component" value="Unassembled WGS sequence"/>
</dbReference>
<dbReference type="Pfam" id="PF00326">
    <property type="entry name" value="Peptidase_S9"/>
    <property type="match status" value="1"/>
</dbReference>
<reference evidence="3" key="1">
    <citation type="submission" date="2019-02" db="EMBL/GenBank/DDBJ databases">
        <title>Draft genome of the type strain Pelomonas aquatica CCUG 52575T.</title>
        <authorList>
            <person name="Gomila M."/>
            <person name="Lalucat J."/>
        </authorList>
    </citation>
    <scope>NUCLEOTIDE SEQUENCE</scope>
    <source>
        <strain evidence="3">CCUG 52575</strain>
    </source>
</reference>
<dbReference type="SUPFAM" id="SSF53474">
    <property type="entry name" value="alpha/beta-Hydrolases"/>
    <property type="match status" value="1"/>
</dbReference>
<keyword evidence="1" id="KW-0378">Hydrolase</keyword>
<dbReference type="PANTHER" id="PTHR42776">
    <property type="entry name" value="SERINE PEPTIDASE S9 FAMILY MEMBER"/>
    <property type="match status" value="1"/>
</dbReference>
<dbReference type="PANTHER" id="PTHR42776:SF27">
    <property type="entry name" value="DIPEPTIDYL PEPTIDASE FAMILY MEMBER 6"/>
    <property type="match status" value="1"/>
</dbReference>
<dbReference type="InterPro" id="IPR001375">
    <property type="entry name" value="Peptidase_S9_cat"/>
</dbReference>